<evidence type="ECO:0000313" key="2">
    <source>
        <dbReference type="Proteomes" id="UP000827092"/>
    </source>
</evidence>
<dbReference type="Proteomes" id="UP000827092">
    <property type="component" value="Unassembled WGS sequence"/>
</dbReference>
<protein>
    <submittedName>
        <fullName evidence="1">Uncharacterized protein</fullName>
    </submittedName>
</protein>
<gene>
    <name evidence="1" type="ORF">JTE90_021066</name>
</gene>
<comment type="caution">
    <text evidence="1">The sequence shown here is derived from an EMBL/GenBank/DDBJ whole genome shotgun (WGS) entry which is preliminary data.</text>
</comment>
<proteinExistence type="predicted"/>
<evidence type="ECO:0000313" key="1">
    <source>
        <dbReference type="EMBL" id="KAG8199054.1"/>
    </source>
</evidence>
<keyword evidence="2" id="KW-1185">Reference proteome</keyword>
<dbReference type="EMBL" id="JAFNEN010000032">
    <property type="protein sequence ID" value="KAG8199054.1"/>
    <property type="molecule type" value="Genomic_DNA"/>
</dbReference>
<accession>A0AAV6VQZ1</accession>
<name>A0AAV6VQZ1_9ARAC</name>
<organism evidence="1 2">
    <name type="scientific">Oedothorax gibbosus</name>
    <dbReference type="NCBI Taxonomy" id="931172"/>
    <lineage>
        <taxon>Eukaryota</taxon>
        <taxon>Metazoa</taxon>
        <taxon>Ecdysozoa</taxon>
        <taxon>Arthropoda</taxon>
        <taxon>Chelicerata</taxon>
        <taxon>Arachnida</taxon>
        <taxon>Araneae</taxon>
        <taxon>Araneomorphae</taxon>
        <taxon>Entelegynae</taxon>
        <taxon>Araneoidea</taxon>
        <taxon>Linyphiidae</taxon>
        <taxon>Erigoninae</taxon>
        <taxon>Oedothorax</taxon>
    </lineage>
</organism>
<sequence>MYSFSTKNTFSAARFLPVDPSDAEWGSSTTAVEATEGAVKDNSWQTSRQFAPYLLEEERPLEKLGEKRCQQHNTGCLTTRKRQRQFGVGGLLEMRWAGRIWFF</sequence>
<reference evidence="1 2" key="1">
    <citation type="journal article" date="2022" name="Nat. Ecol. Evol.">
        <title>A masculinizing supergene underlies an exaggerated male reproductive morph in a spider.</title>
        <authorList>
            <person name="Hendrickx F."/>
            <person name="De Corte Z."/>
            <person name="Sonet G."/>
            <person name="Van Belleghem S.M."/>
            <person name="Kostlbacher S."/>
            <person name="Vangestel C."/>
        </authorList>
    </citation>
    <scope>NUCLEOTIDE SEQUENCE [LARGE SCALE GENOMIC DNA]</scope>
    <source>
        <strain evidence="1">W744_W776</strain>
    </source>
</reference>
<dbReference type="AlphaFoldDB" id="A0AAV6VQZ1"/>